<comment type="caution">
    <text evidence="3">The sequence shown here is derived from an EMBL/GenBank/DDBJ whole genome shotgun (WGS) entry which is preliminary data.</text>
</comment>
<evidence type="ECO:0000259" key="2">
    <source>
        <dbReference type="Pfam" id="PF13511"/>
    </source>
</evidence>
<evidence type="ECO:0000313" key="3">
    <source>
        <dbReference type="EMBL" id="RMJ04396.1"/>
    </source>
</evidence>
<dbReference type="RefSeq" id="WP_114334480.1">
    <property type="nucleotide sequence ID" value="NZ_QMDL01000002.1"/>
</dbReference>
<proteinExistence type="predicted"/>
<reference evidence="3 4" key="1">
    <citation type="submission" date="2018-08" db="EMBL/GenBank/DDBJ databases">
        <title>Whole Genome Sequence of the Moderate Halophilic Marine Bacterium Marinobacter litoralis Sw-45.</title>
        <authorList>
            <person name="Musa H."/>
        </authorList>
    </citation>
    <scope>NUCLEOTIDE SEQUENCE [LARGE SCALE GENOMIC DNA]</scope>
    <source>
        <strain evidence="3 4">Sw-45</strain>
    </source>
</reference>
<organism evidence="3 4">
    <name type="scientific">Marinobacter litoralis</name>
    <dbReference type="NCBI Taxonomy" id="187981"/>
    <lineage>
        <taxon>Bacteria</taxon>
        <taxon>Pseudomonadati</taxon>
        <taxon>Pseudomonadota</taxon>
        <taxon>Gammaproteobacteria</taxon>
        <taxon>Pseudomonadales</taxon>
        <taxon>Marinobacteraceae</taxon>
        <taxon>Marinobacter</taxon>
    </lineage>
</organism>
<sequence>MRRIALMVLCMLVTVPAHAEIYRWTDARGSIHFSDTPPNLEGHAAITVREPVTVPLSVNIRQSEKVRQSRQSVERLLHSKSKKRYAKAAKDEQMKASQCAKYRAQLDRIQMQLRAGYSNDRGNNLRQKRRKVSQLYGNHCVLD</sequence>
<feature type="chain" id="PRO_5018231344" description="DUF4124 domain-containing protein" evidence="1">
    <location>
        <begin position="20"/>
        <end position="143"/>
    </location>
</feature>
<feature type="domain" description="DUF4124" evidence="2">
    <location>
        <begin position="9"/>
        <end position="55"/>
    </location>
</feature>
<evidence type="ECO:0000256" key="1">
    <source>
        <dbReference type="SAM" id="SignalP"/>
    </source>
</evidence>
<keyword evidence="4" id="KW-1185">Reference proteome</keyword>
<dbReference type="EMBL" id="QMDL01000002">
    <property type="protein sequence ID" value="RMJ04396.1"/>
    <property type="molecule type" value="Genomic_DNA"/>
</dbReference>
<dbReference type="AlphaFoldDB" id="A0A3M2RGG1"/>
<evidence type="ECO:0000313" key="4">
    <source>
        <dbReference type="Proteomes" id="UP000265903"/>
    </source>
</evidence>
<dbReference type="Proteomes" id="UP000265903">
    <property type="component" value="Unassembled WGS sequence"/>
</dbReference>
<protein>
    <recommendedName>
        <fullName evidence="2">DUF4124 domain-containing protein</fullName>
    </recommendedName>
</protein>
<dbReference type="InterPro" id="IPR025392">
    <property type="entry name" value="DUF4124"/>
</dbReference>
<accession>A0A3M2RGG1</accession>
<dbReference type="Pfam" id="PF13511">
    <property type="entry name" value="DUF4124"/>
    <property type="match status" value="1"/>
</dbReference>
<name>A0A3M2RGG1_9GAMM</name>
<keyword evidence="1" id="KW-0732">Signal</keyword>
<feature type="signal peptide" evidence="1">
    <location>
        <begin position="1"/>
        <end position="19"/>
    </location>
</feature>
<dbReference type="OrthoDB" id="7062774at2"/>
<gene>
    <name evidence="3" type="ORF">DOQ08_01717</name>
</gene>